<dbReference type="NCBIfam" id="NF006929">
    <property type="entry name" value="PRK09414.1"/>
    <property type="match status" value="1"/>
</dbReference>
<dbReference type="Gene3D" id="1.10.285.10">
    <property type="entry name" value="Glutamate Dehydrogenase, chain A, domain 3"/>
    <property type="match status" value="2"/>
</dbReference>
<evidence type="ECO:0000313" key="10">
    <source>
        <dbReference type="EMBL" id="KUK88266.1"/>
    </source>
</evidence>
<dbReference type="InterPro" id="IPR050724">
    <property type="entry name" value="Glu_Leu_Phe_Val_DH"/>
</dbReference>
<sequence>MSVYKKGGIMSGYAMEVYDKLSKKYPWEKEFLQAAKEVLESLELLLEKEPKYQKHAILERIVEPERVIIFRVPWLDDNGKVQVNVGYRVEFNSAIGPYKGGLRFHPTVNLGVLKFLGFEQIFKNSLTGLPMGGGKGGSDFDPKGKSDNEVMKFCQAFMNELFRHIGPDTDVPAGDIGVGAREIGFMFGQYRKLKNEFTGVLTGKGLNWGGSLIRPEATGYGCVYFAEEMLKTAKKGIEGMAVAISGSGNVAQYASQKIMQLGGKVMTLSDSNGTVYLKNGLNQEKWEFLIELKNVKRGRIKEMAEKFKDVEYHDGKKPWKLGKFDIALPCATQNELDESDAKELVKNGCVCVSEGANMPSTPEAVEVFLANKVLYAPGKAANAGGVATSGLEMSQNSIRLSWTREEVDQKLHNIMINIHKSCFDAAKEYGTPGNYVNGANIAGFKKVADAMIDQGVI</sequence>
<dbReference type="PRINTS" id="PR00082">
    <property type="entry name" value="GLFDHDRGNASE"/>
</dbReference>
<evidence type="ECO:0000256" key="1">
    <source>
        <dbReference type="ARBA" id="ARBA00006382"/>
    </source>
</evidence>
<dbReference type="EMBL" id="LGGX01000001">
    <property type="protein sequence ID" value="KUK88266.1"/>
    <property type="molecule type" value="Genomic_DNA"/>
</dbReference>
<dbReference type="InterPro" id="IPR046346">
    <property type="entry name" value="Aminoacid_DH-like_N_sf"/>
</dbReference>
<evidence type="ECO:0000256" key="7">
    <source>
        <dbReference type="PIRSR" id="PIRSR000185-3"/>
    </source>
</evidence>
<feature type="binding site" evidence="6">
    <location>
        <position position="218"/>
    </location>
    <ligand>
        <name>NAD(+)</name>
        <dbReference type="ChEBI" id="CHEBI:57540"/>
    </ligand>
</feature>
<dbReference type="SUPFAM" id="SSF53223">
    <property type="entry name" value="Aminoacid dehydrogenase-like, N-terminal domain"/>
    <property type="match status" value="1"/>
</dbReference>
<dbReference type="GO" id="GO:0005829">
    <property type="term" value="C:cytosol"/>
    <property type="evidence" value="ECO:0007669"/>
    <property type="project" value="TreeGrafter"/>
</dbReference>
<dbReference type="FunFam" id="3.40.50.10860:FF:000002">
    <property type="entry name" value="Glutamate dehydrogenase"/>
    <property type="match status" value="1"/>
</dbReference>
<comment type="subunit">
    <text evidence="2">Homohexamer.</text>
</comment>
<feature type="binding site" evidence="6">
    <location>
        <position position="120"/>
    </location>
    <ligand>
        <name>substrate</name>
    </ligand>
</feature>
<protein>
    <recommendedName>
        <fullName evidence="4">Glutamate dehydrogenase</fullName>
    </recommendedName>
</protein>
<evidence type="ECO:0000256" key="4">
    <source>
        <dbReference type="PIRNR" id="PIRNR000185"/>
    </source>
</evidence>
<dbReference type="Gene3D" id="3.40.50.10860">
    <property type="entry name" value="Leucine Dehydrogenase, chain A, domain 1"/>
    <property type="match status" value="1"/>
</dbReference>
<evidence type="ECO:0000256" key="6">
    <source>
        <dbReference type="PIRSR" id="PIRSR000185-2"/>
    </source>
</evidence>
<dbReference type="Proteomes" id="UP000053467">
    <property type="component" value="Unassembled WGS sequence"/>
</dbReference>
<feature type="active site" description="Proton donor" evidence="5">
    <location>
        <position position="135"/>
    </location>
</feature>
<dbReference type="GO" id="GO:0006537">
    <property type="term" value="P:glutamate biosynthetic process"/>
    <property type="evidence" value="ECO:0007669"/>
    <property type="project" value="TreeGrafter"/>
</dbReference>
<dbReference type="FunFam" id="1.10.285.10:FF:000001">
    <property type="entry name" value="Glutamate dehydrogenase"/>
    <property type="match status" value="1"/>
</dbReference>
<evidence type="ECO:0000256" key="3">
    <source>
        <dbReference type="ARBA" id="ARBA00023002"/>
    </source>
</evidence>
<dbReference type="FunFam" id="3.40.50.720:FF:000030">
    <property type="entry name" value="Glutamate dehydrogenase"/>
    <property type="match status" value="1"/>
</dbReference>
<dbReference type="CDD" id="cd05313">
    <property type="entry name" value="NAD_bind_2_Glu_DH"/>
    <property type="match status" value="1"/>
</dbReference>
<evidence type="ECO:0000313" key="11">
    <source>
        <dbReference type="Proteomes" id="UP000053467"/>
    </source>
</evidence>
<dbReference type="InterPro" id="IPR033922">
    <property type="entry name" value="NAD_bind_Glu_DH"/>
</dbReference>
<evidence type="ECO:0000256" key="5">
    <source>
        <dbReference type="PIRSR" id="PIRSR000185-1"/>
    </source>
</evidence>
<feature type="domain" description="Glutamate/phenylalanine/leucine/valine/L-tryptophan dehydrogenase C-terminal" evidence="9">
    <location>
        <begin position="211"/>
        <end position="455"/>
    </location>
</feature>
<comment type="similarity">
    <text evidence="1 4 8">Belongs to the Glu/Leu/Phe/Val dehydrogenases family.</text>
</comment>
<evidence type="ECO:0000259" key="9">
    <source>
        <dbReference type="SMART" id="SM00839"/>
    </source>
</evidence>
<feature type="binding site" evidence="6">
    <location>
        <position position="389"/>
    </location>
    <ligand>
        <name>substrate</name>
    </ligand>
</feature>
<dbReference type="SMART" id="SM00839">
    <property type="entry name" value="ELFV_dehydrog"/>
    <property type="match status" value="1"/>
</dbReference>
<feature type="binding site" evidence="6">
    <location>
        <position position="123"/>
    </location>
    <ligand>
        <name>substrate</name>
    </ligand>
</feature>
<evidence type="ECO:0000256" key="2">
    <source>
        <dbReference type="ARBA" id="ARBA00011643"/>
    </source>
</evidence>
<dbReference type="PIRSF" id="PIRSF000185">
    <property type="entry name" value="Glu_DH"/>
    <property type="match status" value="1"/>
</dbReference>
<reference evidence="11" key="1">
    <citation type="journal article" date="2015" name="MBio">
        <title>Genome-Resolved Metagenomic Analysis Reveals Roles for Candidate Phyla and Other Microbial Community Members in Biogeochemical Transformations in Oil Reservoirs.</title>
        <authorList>
            <person name="Hu P."/>
            <person name="Tom L."/>
            <person name="Singh A."/>
            <person name="Thomas B.C."/>
            <person name="Baker B.J."/>
            <person name="Piceno Y.M."/>
            <person name="Andersen G.L."/>
            <person name="Banfield J.F."/>
        </authorList>
    </citation>
    <scope>NUCLEOTIDE SEQUENCE [LARGE SCALE GENOMIC DNA]</scope>
</reference>
<keyword evidence="6" id="KW-0547">Nucleotide-binding</keyword>
<dbReference type="Pfam" id="PF02812">
    <property type="entry name" value="ELFV_dehydrog_N"/>
    <property type="match status" value="1"/>
</dbReference>
<dbReference type="AlphaFoldDB" id="A0A101I3H1"/>
<organism evidence="10 11">
    <name type="scientific">candidate division TA06 bacterium 34_109</name>
    <dbReference type="NCBI Taxonomy" id="1635277"/>
    <lineage>
        <taxon>Bacteria</taxon>
        <taxon>Bacteria division TA06</taxon>
    </lineage>
</organism>
<gene>
    <name evidence="10" type="ORF">XE03_0272</name>
</gene>
<dbReference type="InterPro" id="IPR014362">
    <property type="entry name" value="Glu_DH"/>
</dbReference>
<keyword evidence="6" id="KW-0520">NAD</keyword>
<feature type="binding site" evidence="6">
    <location>
        <position position="99"/>
    </location>
    <ligand>
        <name>substrate</name>
    </ligand>
</feature>
<dbReference type="PROSITE" id="PS00074">
    <property type="entry name" value="GLFV_DEHYDROGENASE"/>
    <property type="match status" value="1"/>
</dbReference>
<dbReference type="InterPro" id="IPR006095">
    <property type="entry name" value="Glu/Leu/Phe/Val/Trp_DH"/>
</dbReference>
<dbReference type="PANTHER" id="PTHR43571">
    <property type="entry name" value="NADP-SPECIFIC GLUTAMATE DEHYDROGENASE 1-RELATED"/>
    <property type="match status" value="1"/>
</dbReference>
<dbReference type="Pfam" id="PF00208">
    <property type="entry name" value="ELFV_dehydrog"/>
    <property type="match status" value="1"/>
</dbReference>
<feature type="site" description="Important for catalysis" evidence="7">
    <location>
        <position position="175"/>
    </location>
</feature>
<dbReference type="PATRIC" id="fig|1635277.3.peg.282"/>
<proteinExistence type="inferred from homology"/>
<dbReference type="InterPro" id="IPR006096">
    <property type="entry name" value="Glu/Leu/Phe/Val/Trp_DH_C"/>
</dbReference>
<dbReference type="PANTHER" id="PTHR43571:SF1">
    <property type="entry name" value="NADP-SPECIFIC GLUTAMATE DEHYDROGENASE 1-RELATED"/>
    <property type="match status" value="1"/>
</dbReference>
<dbReference type="InterPro" id="IPR036291">
    <property type="entry name" value="NAD(P)-bd_dom_sf"/>
</dbReference>
<dbReference type="Gene3D" id="3.40.50.720">
    <property type="entry name" value="NAD(P)-binding Rossmann-like Domain"/>
    <property type="match status" value="1"/>
</dbReference>
<feature type="binding site" evidence="6">
    <location>
        <position position="249"/>
    </location>
    <ligand>
        <name>NAD(+)</name>
        <dbReference type="ChEBI" id="CHEBI:57540"/>
    </ligand>
</feature>
<name>A0A101I3H1_UNCT6</name>
<dbReference type="GO" id="GO:0004354">
    <property type="term" value="F:glutamate dehydrogenase (NADP+) activity"/>
    <property type="evidence" value="ECO:0007669"/>
    <property type="project" value="TreeGrafter"/>
</dbReference>
<accession>A0A101I3H1</accession>
<comment type="caution">
    <text evidence="10">The sequence shown here is derived from an EMBL/GenBank/DDBJ whole genome shotgun (WGS) entry which is preliminary data.</text>
</comment>
<evidence type="ECO:0000256" key="8">
    <source>
        <dbReference type="RuleBase" id="RU004417"/>
    </source>
</evidence>
<dbReference type="InterPro" id="IPR006097">
    <property type="entry name" value="Glu/Leu/Phe/Val/Trp_DH_dimer"/>
</dbReference>
<dbReference type="InterPro" id="IPR033524">
    <property type="entry name" value="Glu/Leu/Phe/Val_DH_AS"/>
</dbReference>
<dbReference type="GO" id="GO:0000166">
    <property type="term" value="F:nucleotide binding"/>
    <property type="evidence" value="ECO:0007669"/>
    <property type="project" value="UniProtKB-KW"/>
</dbReference>
<feature type="binding site" evidence="6">
    <location>
        <position position="174"/>
    </location>
    <ligand>
        <name>substrate</name>
    </ligand>
</feature>
<dbReference type="SUPFAM" id="SSF51735">
    <property type="entry name" value="NAD(P)-binding Rossmann-fold domains"/>
    <property type="match status" value="1"/>
</dbReference>
<keyword evidence="3 4" id="KW-0560">Oxidoreductase</keyword>